<keyword evidence="3" id="KW-1185">Reference proteome</keyword>
<evidence type="ECO:0000313" key="2">
    <source>
        <dbReference type="EMBL" id="KIO24045.1"/>
    </source>
</evidence>
<evidence type="ECO:0000313" key="3">
    <source>
        <dbReference type="Proteomes" id="UP000054248"/>
    </source>
</evidence>
<reference evidence="2 3" key="1">
    <citation type="submission" date="2014-04" db="EMBL/GenBank/DDBJ databases">
        <authorList>
            <consortium name="DOE Joint Genome Institute"/>
            <person name="Kuo A."/>
            <person name="Girlanda M."/>
            <person name="Perotto S."/>
            <person name="Kohler A."/>
            <person name="Nagy L.G."/>
            <person name="Floudas D."/>
            <person name="Copeland A."/>
            <person name="Barry K.W."/>
            <person name="Cichocki N."/>
            <person name="Veneault-Fourrey C."/>
            <person name="LaButti K."/>
            <person name="Lindquist E.A."/>
            <person name="Lipzen A."/>
            <person name="Lundell T."/>
            <person name="Morin E."/>
            <person name="Murat C."/>
            <person name="Sun H."/>
            <person name="Tunlid A."/>
            <person name="Henrissat B."/>
            <person name="Grigoriev I.V."/>
            <person name="Hibbett D.S."/>
            <person name="Martin F."/>
            <person name="Nordberg H.P."/>
            <person name="Cantor M.N."/>
            <person name="Hua S.X."/>
        </authorList>
    </citation>
    <scope>NUCLEOTIDE SEQUENCE [LARGE SCALE GENOMIC DNA]</scope>
    <source>
        <strain evidence="2 3">MUT 4182</strain>
    </source>
</reference>
<dbReference type="EMBL" id="KN823070">
    <property type="protein sequence ID" value="KIO24045.1"/>
    <property type="molecule type" value="Genomic_DNA"/>
</dbReference>
<evidence type="ECO:0000256" key="1">
    <source>
        <dbReference type="SAM" id="MobiDB-lite"/>
    </source>
</evidence>
<sequence>MHPPNSPNRFNAQDESGGFARKAKPNPYKLRASSFYTPRRALYNVIALRFTRGGVVPFTGNARRLCLHTLSRTPLRGQTEDDHIGGRRK</sequence>
<accession>A0A0C3Q4S9</accession>
<dbReference type="HOGENOM" id="CLU_2456411_0_0_1"/>
<name>A0A0C3Q4S9_9AGAM</name>
<reference evidence="3" key="2">
    <citation type="submission" date="2015-01" db="EMBL/GenBank/DDBJ databases">
        <title>Evolutionary Origins and Diversification of the Mycorrhizal Mutualists.</title>
        <authorList>
            <consortium name="DOE Joint Genome Institute"/>
            <consortium name="Mycorrhizal Genomics Consortium"/>
            <person name="Kohler A."/>
            <person name="Kuo A."/>
            <person name="Nagy L.G."/>
            <person name="Floudas D."/>
            <person name="Copeland A."/>
            <person name="Barry K.W."/>
            <person name="Cichocki N."/>
            <person name="Veneault-Fourrey C."/>
            <person name="LaButti K."/>
            <person name="Lindquist E.A."/>
            <person name="Lipzen A."/>
            <person name="Lundell T."/>
            <person name="Morin E."/>
            <person name="Murat C."/>
            <person name="Riley R."/>
            <person name="Ohm R."/>
            <person name="Sun H."/>
            <person name="Tunlid A."/>
            <person name="Henrissat B."/>
            <person name="Grigoriev I.V."/>
            <person name="Hibbett D.S."/>
            <person name="Martin F."/>
        </authorList>
    </citation>
    <scope>NUCLEOTIDE SEQUENCE [LARGE SCALE GENOMIC DNA]</scope>
    <source>
        <strain evidence="3">MUT 4182</strain>
    </source>
</reference>
<protein>
    <submittedName>
        <fullName evidence="2">Uncharacterized protein</fullName>
    </submittedName>
</protein>
<dbReference type="AlphaFoldDB" id="A0A0C3Q4S9"/>
<gene>
    <name evidence="2" type="ORF">M407DRAFT_244593</name>
</gene>
<proteinExistence type="predicted"/>
<organism evidence="2 3">
    <name type="scientific">Tulasnella calospora MUT 4182</name>
    <dbReference type="NCBI Taxonomy" id="1051891"/>
    <lineage>
        <taxon>Eukaryota</taxon>
        <taxon>Fungi</taxon>
        <taxon>Dikarya</taxon>
        <taxon>Basidiomycota</taxon>
        <taxon>Agaricomycotina</taxon>
        <taxon>Agaricomycetes</taxon>
        <taxon>Cantharellales</taxon>
        <taxon>Tulasnellaceae</taxon>
        <taxon>Tulasnella</taxon>
    </lineage>
</organism>
<feature type="region of interest" description="Disordered" evidence="1">
    <location>
        <begin position="1"/>
        <end position="25"/>
    </location>
</feature>
<dbReference type="Proteomes" id="UP000054248">
    <property type="component" value="Unassembled WGS sequence"/>
</dbReference>